<sequence length="345" mass="38453">MGCFLACFSASKRPKSQKPPNKFTSGDQRHDEEALQPTKKPIKQENIDKPITESKDKPEELLNSNIRKRVTFDLNVKIYEEELSTQEIADLLVGSEKEKERGNKEETQNESQTLFLLDSSMVSYPPNHRYHNCTNECEDIDLEESDSDGDALVEEESSESLFSLSIESGTEIGEKEVNSAAIRSICGCLSVEFREDGTKQGFAAEMEVNSPIIAIHHSSGFVGPPGGNQNAARDRSHSVLKLNPVENLTQWKAPLKHHQEKENINLEQQSNIPFSEEPRSIHNSKHQSKLLKPQDQEIAVDTSLSSWLVESIGNSSSERVNSSSTSFEDRPILGALTVDGAKYPL</sequence>
<gene>
    <name evidence="2" type="ORF">Din_036053</name>
</gene>
<protein>
    <submittedName>
        <fullName evidence="2">Uncharacterized protein</fullName>
    </submittedName>
</protein>
<organism evidence="2">
    <name type="scientific">Davidia involucrata</name>
    <name type="common">Dove tree</name>
    <dbReference type="NCBI Taxonomy" id="16924"/>
    <lineage>
        <taxon>Eukaryota</taxon>
        <taxon>Viridiplantae</taxon>
        <taxon>Streptophyta</taxon>
        <taxon>Embryophyta</taxon>
        <taxon>Tracheophyta</taxon>
        <taxon>Spermatophyta</taxon>
        <taxon>Magnoliopsida</taxon>
        <taxon>eudicotyledons</taxon>
        <taxon>Gunneridae</taxon>
        <taxon>Pentapetalae</taxon>
        <taxon>asterids</taxon>
        <taxon>Cornales</taxon>
        <taxon>Nyssaceae</taxon>
        <taxon>Davidia</taxon>
    </lineage>
</organism>
<feature type="region of interest" description="Disordered" evidence="1">
    <location>
        <begin position="10"/>
        <end position="62"/>
    </location>
</feature>
<name>A0A5B7BCL6_DAVIN</name>
<proteinExistence type="predicted"/>
<dbReference type="PANTHER" id="PTHR33318:SF22">
    <property type="entry name" value="SUPPRESSOR PROTEIN SRP40-LIKE ISOFORM X1"/>
    <property type="match status" value="1"/>
</dbReference>
<evidence type="ECO:0000313" key="2">
    <source>
        <dbReference type="EMBL" id="MPA66612.1"/>
    </source>
</evidence>
<evidence type="ECO:0000256" key="1">
    <source>
        <dbReference type="SAM" id="MobiDB-lite"/>
    </source>
</evidence>
<dbReference type="PANTHER" id="PTHR33318">
    <property type="entry name" value="ASPARTYL/GLUTAMYL-TRNA(ASN/GLN) AMIDOTRANSFERASE SUBUNIT"/>
    <property type="match status" value="1"/>
</dbReference>
<dbReference type="GO" id="GO:0007142">
    <property type="term" value="P:male meiosis II"/>
    <property type="evidence" value="ECO:0007669"/>
    <property type="project" value="InterPro"/>
</dbReference>
<dbReference type="EMBL" id="GHES01036053">
    <property type="protein sequence ID" value="MPA66612.1"/>
    <property type="molecule type" value="Transcribed_RNA"/>
</dbReference>
<feature type="compositionally biased region" description="Basic and acidic residues" evidence="1">
    <location>
        <begin position="42"/>
        <end position="60"/>
    </location>
</feature>
<feature type="region of interest" description="Disordered" evidence="1">
    <location>
        <begin position="263"/>
        <end position="295"/>
    </location>
</feature>
<dbReference type="InterPro" id="IPR039300">
    <property type="entry name" value="JASON"/>
</dbReference>
<reference evidence="2" key="1">
    <citation type="submission" date="2019-08" db="EMBL/GenBank/DDBJ databases">
        <title>Reference gene set and small RNA set construction with multiple tissues from Davidia involucrata Baill.</title>
        <authorList>
            <person name="Yang H."/>
            <person name="Zhou C."/>
            <person name="Li G."/>
            <person name="Wang J."/>
            <person name="Gao P."/>
            <person name="Wang M."/>
            <person name="Wang R."/>
            <person name="Zhao Y."/>
        </authorList>
    </citation>
    <scope>NUCLEOTIDE SEQUENCE</scope>
    <source>
        <tissue evidence="2">Mixed with DoveR01_LX</tissue>
    </source>
</reference>
<dbReference type="AlphaFoldDB" id="A0A5B7BCL6"/>
<accession>A0A5B7BCL6</accession>